<sequence length="2853" mass="296718">MGNTNLYKVENTLRSIAKRYKSVKYSLGLAILFLMMGVSAFSEDITPQAQVLSREEIASSKDNLKGSIGNLQSKIDTAKKENEKGLKGLKLELIQLMEQGDQVVKSPWASWQFGANYIYNDWQSSYKGRGDKAKLYPYYGRYGMSNNIYENVVSPTSNKYSSLSKGANITSSVSTQRANLGSGFTNSYGLVGVQPTQEQPQGFNVSAAIRPKQVQKGAITIADKTPVTPTQPETIVFDAPVINVIPPTPPVISPATPNINPPTVSPAALANPSLPTALSFAMASPTIVVPTLTTPSVTIPNPPGTGNGDEMFIYDGKSSALAGTLSGYDVGVIAQYSTNGGTMDVDVLPTGGIFTFPISGGGTVNSGLTSIRTNGVTFTGHLGPSHNGGSSYSSNLNIVNSSSLSAMKLVGGHRVDINNTTINFRGTGTYQKWLFHTDGHNDYGDSTWVIGNGTKINISGNKLIMYTAQYHGSAPTRGSVGMVNNGTITTAKGSGDTENYIWASLSAGSWGGDRVMYFRNAGTITLNGTKDAFAVMNSEPTGTVAVINDGTIKLAGDKQTGITFGQSYARSEILLNKPLTITGTNSTGVYFNYQVDLEGNLSRGTSFAGNIVTAFPSQTRASILKVDIDSKTAVGNAGLFFNSTGSQFNMFKSELNLKNGKNNAGIYANNGAVNIKKLTSGNENKINLTGGESNIGIYANGTTATSATVSAGGEINITGGKNNIGILSVKATAQNTGDINVKYKNSVGAVATSTDGIFRNTIDSSNNKGKITVDTTNAVGVAAVTSGKAYIDNGTVSAKGTATAALYATKAGKVFVGSKADVVAANGGINAYAAAAGAGATNAGNIEINGGGNTVLTTNSGGLTFMADSVGSAKIDITGSTKAQINTRGSVFYFPPASVPSTPTYTPFNVNQFKAYVQNHFAHLNNLTLNMATGSNLAVASYVEANTAGTNLNSSTAFGSAGTPNITGSDYNSLLLYRSRLTVDKDSNLDSTSTGIAAAFRKTALASSAIINNSKITGTQASKIAMAQEDQSTNPVWVKLTNSKNASISLSGKGSVAMYASNGTITNAGTITMGKAGVALYGHNNKYGDSNITNTGKISLGSQAIGIYARDYNKKGIVNNGTITFTADKGVGMLYVPKNLTVSTIVENKGTINQTGTGGANIAMYGKPSANNKAYTLKNSGTINLSGVATSLSNPTIGMYTEATAVGRTPLVNAGIITVGKFGIGMFGFEATSTKNITVGDSGIGIFTKGGNVTVSNSNIKVGNNSAIGIYNTGSGQTITSSNMKYTVGDKSYGFINRGAGNTINITGGSASLGNEGVFVYSSDITAKITNKAAITSTGTTGKNYGIYATGLVNNSGTITLNKGNGNVGIFAMNGANITNAGAINLGASTNTNRSIGAIASAGTVNNSGAITVNGKYGLGLYGNKSGGVNGTINNSSAIKVIGDETIGAYANAASDINLNAGSITANGNQSTGYYLSSGNNSRINSGVKIAVAGNKANGIFVNGPSGKLDYKGDTTVKGDAAYGMIIDGNSTINATSGKVTISGASGNSSNVITGTGGRGAAGLVVMQGSKLTGNGLTVNANVSGANSVGIYSKGNLEMKSADIKAYNGAVNFFADQNGTISIGNNGGTVTAVTGSGTNTGSLLFYTPGGKVLINGNMTATIQGGSKPTNRATAFYYTGSGTLGNIGTYTALSPANVATWARNSYGNGTTSTLGKLTLNMQANSRLFLTQKVNMNLSNTSVTNLFSGLSASEKPTVNGSGYRSFMLYQSHLNVDKAVNLDNANDNYNQVEVSNSSITNNNTMTGTKTNQIAIAQENSSATAPKSTVTLTNNGTINLSGANSAAVYAKNGIVNNTNTGKITVGDKSTGLYGLSNTKISNAGNISVGNSSTGMFYSDIYKDSKSKTTVYSTVNGLKNDGNITLRGDNGVGMTYEPGNLSGARVFENAGTIAGTKDKNVGMYAKVAKNGVGYSTVNSKTITLGNSASMSNPNVAMYTNATTRGTNPLINNGNITVGKNSVGLYGFEETNTGNITVGDASVAMYSKGGNITLNGGTITTGAKEAVGVYTVGNGQTVVNNSTTFNLGNTSFGFVNVGRGNTIQSKVANAKVGNETVYIYSKNNGTIVNNTNITSNGTKGLNYGIYAAGNITNTGNMNFSTGKGNVGIYVINNGTARNTGTISIGGSDASNEIYSVGMAAGYIGDKSTPATSGTIVNAGTINVNGAHSIGMYGVGAGTTVTNNGNINLNANNTIGIYVEEGAKAVNNGVIRTGASGLKNTTGIVLGRGSRLVNNNLIDIDATGGVGVYFKGGIIVNEGTINVRGAGARKTFRLNQSATTKGVGRVKIDAPAGSQTATITDNGVVVRPTIVTTTAQKPVSVSASSIGLYVNTSGKTYTNAINNLGALTSEADLIIGAEAAESTLSKYIQINDSKILGSYNNAISNGGVSKWNIYAGSLTWMSTPTLDPDTGAIKNLYMAKIPYTEWASNSKPTPIDKKDTYNFTDGLEQRYGVKELGSRENQVFQKLNSIGNNQEILLYQAFDEMMGHQYANVQQRVQATGNILDKEFNYLRSEWQTASKDSNKIKTFGTRGEYNSDSAGIIDYKYNAYGVAYVNENEDIKLGRGIGWYSGIVQNTIKFKDIGKSKEEQLQAKVGIFKSVPFDDNNSLNWTISGDIFAGYNKMNRKFLVVDEIFNAKGKYYNYGIGLRNEIGKAFRLSESFSLRPYVGLGLEYGRVSKIREKSGEVKLEVKQKDYISVKPEVGAELAYKHYFGAKTLRAGLGVAYENELGRVANGRNKARVSDTTADWFNIRGEKEDRKGNIKFDLNLGLDNQRYGVTANVGYDTKGENIRGGLGLRIIF</sequence>
<dbReference type="EMBL" id="NJGI01000001">
    <property type="protein sequence ID" value="PGH22804.1"/>
    <property type="molecule type" value="Genomic_DNA"/>
</dbReference>
<dbReference type="SMART" id="SM00710">
    <property type="entry name" value="PbH1"/>
    <property type="match status" value="8"/>
</dbReference>
<comment type="caution">
    <text evidence="2">The sequence shown here is derived from an EMBL/GenBank/DDBJ whole genome shotgun (WGS) entry which is preliminary data.</text>
</comment>
<protein>
    <recommendedName>
        <fullName evidence="1">Autotransporter domain-containing protein</fullName>
    </recommendedName>
</protein>
<evidence type="ECO:0000313" key="2">
    <source>
        <dbReference type="EMBL" id="PGH22804.1"/>
    </source>
</evidence>
<proteinExistence type="predicted"/>
<dbReference type="RefSeq" id="WP_098702827.1">
    <property type="nucleotide sequence ID" value="NZ_NJGI01000001.1"/>
</dbReference>
<dbReference type="NCBIfam" id="NF033175">
    <property type="entry name" value="fuso_auto_Nterm"/>
    <property type="match status" value="1"/>
</dbReference>
<dbReference type="InterPro" id="IPR006626">
    <property type="entry name" value="PbH1"/>
</dbReference>
<evidence type="ECO:0000313" key="3">
    <source>
        <dbReference type="Proteomes" id="UP000222862"/>
    </source>
</evidence>
<dbReference type="InterPro" id="IPR012332">
    <property type="entry name" value="Autotransporter_pectin_lyase_C"/>
</dbReference>
<reference evidence="2 3" key="1">
    <citation type="submission" date="2017-06" db="EMBL/GenBank/DDBJ databases">
        <title>Genome sequencing of Fusobacterium nucleatum subsp. polymorphum KCOM 1232 (=ChDC F37).</title>
        <authorList>
            <person name="Kook J.-K."/>
            <person name="Park S.-N."/>
            <person name="Lim Y.K."/>
            <person name="Roh H."/>
        </authorList>
    </citation>
    <scope>NUCLEOTIDE SEQUENCE [LARGE SCALE GENOMIC DNA]</scope>
    <source>
        <strain evidence="3">KCOM 1232 ( ChDC F37)</strain>
    </source>
</reference>
<feature type="domain" description="Autotransporter" evidence="1">
    <location>
        <begin position="2560"/>
        <end position="2853"/>
    </location>
</feature>
<dbReference type="SUPFAM" id="SSF103515">
    <property type="entry name" value="Autotransporter"/>
    <property type="match status" value="1"/>
</dbReference>
<evidence type="ECO:0000259" key="1">
    <source>
        <dbReference type="PROSITE" id="PS51208"/>
    </source>
</evidence>
<dbReference type="InterPro" id="IPR005546">
    <property type="entry name" value="Autotransporte_beta"/>
</dbReference>
<gene>
    <name evidence="2" type="ORF">RN96_06890</name>
</gene>
<dbReference type="PROSITE" id="PS51208">
    <property type="entry name" value="AUTOTRANSPORTER"/>
    <property type="match status" value="1"/>
</dbReference>
<organism evidence="2 3">
    <name type="scientific">Fusobacterium nucleatum subsp. polymorphum</name>
    <name type="common">Fusobacterium polymorphum</name>
    <dbReference type="NCBI Taxonomy" id="76857"/>
    <lineage>
        <taxon>Bacteria</taxon>
        <taxon>Fusobacteriati</taxon>
        <taxon>Fusobacteriota</taxon>
        <taxon>Fusobacteriia</taxon>
        <taxon>Fusobacteriales</taxon>
        <taxon>Fusobacteriaceae</taxon>
        <taxon>Fusobacterium</taxon>
    </lineage>
</organism>
<accession>A0A2B7YFF0</accession>
<dbReference type="Proteomes" id="UP000222862">
    <property type="component" value="Unassembled WGS sequence"/>
</dbReference>
<dbReference type="InterPro" id="IPR053787">
    <property type="entry name" value="Autotransptr-assoc_N"/>
</dbReference>
<dbReference type="InterPro" id="IPR036709">
    <property type="entry name" value="Autotransporte_beta_dom_sf"/>
</dbReference>
<name>A0A2B7YFF0_FUSNP</name>
<dbReference type="Gene3D" id="2.160.20.20">
    <property type="match status" value="1"/>
</dbReference>
<dbReference type="SMART" id="SM00869">
    <property type="entry name" value="Autotransporter"/>
    <property type="match status" value="1"/>
</dbReference>